<feature type="region of interest" description="Disordered" evidence="5">
    <location>
        <begin position="418"/>
        <end position="456"/>
    </location>
</feature>
<dbReference type="Gene3D" id="3.90.176.10">
    <property type="entry name" value="Toxin ADP-ribosyltransferase, Chain A, domain 1"/>
    <property type="match status" value="1"/>
</dbReference>
<feature type="region of interest" description="Disordered" evidence="5">
    <location>
        <begin position="1594"/>
        <end position="1628"/>
    </location>
</feature>
<accession>A0A0M0K6K1</accession>
<feature type="compositionally biased region" description="Low complexity" evidence="5">
    <location>
        <begin position="179"/>
        <end position="199"/>
    </location>
</feature>
<sequence>MKPLKLSKTKMAAADTQSSDSARAKSSSRRASKRPSPKDEAKAGELPSGKAVHAIESRQTADGAVRMAVTPEGSAIILGWLTGVTKDGKKQLHELGHPVLQVIAAKPLAARDAFDLTSGKAGELAVNAFIHAFEARATADGAWRIGYAPEGASTIKAWVTAVTKDGTENLALLVGRRAGSSNGAGASASAQSTTGGPSTMNYNDVPPAAARLILASRPLGLIVATKPALVRKAFELTSDKAGELGPNATCAVVEERENSDGSRRVCVALDNQLAPYGWITSITATGAINLKTTGRPTMEMSRTGVSDPVALLAKQQAEEKAAMERAMEQKRAFEEKARKLADEKAKKELDEKKAREEAQKKAKMELEVKRIELERKEAEAKMKAKKEYEQRAAAEKAAAAKLEEEKERKLAAEAKARREFEKRQREDAEKAAAAAAEKEKKKEAAGAAEESDEDKKRAEELMKRMRAQAEPAAMILMFNCYRSGYELYQGDISTLPDAEAFDLRSTKSLAVIGRLKIAPSKGIEFLDRIEFANEWRVGAEHGLEHDGLQGDGELELRVDWRVENPQTGALELHLALLKTVVRTTNPRHPPGTRLLYQHEGAACDAEVKEWALGQGKEFEGMQNPTDIKEGSRHRLLVQGSTTTGWVTVCKPDEANPGKVLEYFKLASSDGSSSAVRGDLAVNMPANTQLVVSSQKPLIVRSGFSQTTDKVGTLSNRTVVNVLENRLMEDGTVRSMVSSLAGEAVLITTALNEFNHSVQRFKDVSAFEMARLNYLEDIVEREAMVEDAITGNLLRIKDQTLHVSTATDVQDNAAGAVPENWRVNDVRDLVTLLLIPSPNRSMGSHSAQPVLVRAGPGTGKTWMAKQAVYTLADRLRSGGGTGHKDGIRLVPVVVFVQRIVYLVREGQRDKEGDFQLLPRYIESVYSGKKMESWCAMLMQAYQMRALVVLLDGVDEAAGLRDQVEKFVHSELVPSGNRVLVTSRPEGVTLSLYRSRFVIMNLNELTNEQQRRVINIQMQGSEFFDHLLSLGEVRKWLDEAYNKIKESVRTELEGLLCVDSLHKVDSVGEDADENKDAAIAASAEATRRSPRKGESGAREPARERKGTMELRDKEILDSKAGAVQSKPASAPTEPGASQGASAADPTLEGARPKDIVTYFDPAAQLRSPSTHSTVLRELGTGETPTSKYLEKLDRQMKSHTPQRCGISLLDRVDRVLSISPASAPASELEAKILEDMCGSDGMELRHRVALNLARLIRKLGTADRIVARTDELYMLAEEFLPVFAFVLKFLLKEVARDPAEASALVNDTIFGELKEPVRCHEKAMDEPLGGRVSEGGGLVEACVTDVVRARIPCKTGTQIIQLVQLLQTSAPLPVDDNDSAKWPEIIKHGLLDGGPPKLDADGNIIAKPAKKKFYVNKEGEEVEGECVEITMVQLRNKFEDLDPTHFRLAVAVLKISFRDFFMYGEAELHYEDVMKIALDPKNEAYGHYHFFRQRLAGHYPEAELDKLLEEKLVFLVDATGIPVLLSLLVLIFTSGGEDLTKLPSNRIELYELGIESAISKRLLRSQVSGDLTSTDHLVHEWMRLFNLDRGAAMAAKDTGDAKGKDAKDTKVGVETSAPVKEREKKPSRKAQTKFEELRFNDGMDAKVKKEENNSVAKGESKEKQVFKLTANEVYEVFKHGSHYLREAVKPEVQRTELNRIELLMPKKLVDTVMMLVNANLKMLLGERAQSFGLSMLRNVAVMNQINGRREFSSAHVAQALLLDLPNPEGLTLWLHLNKEDNGMPLTKTLEVQTEVAAAQYQFKHLSFQEGLFAQHLLIQAQDGWEGWATDATAAKFLNNPFMNNTCRIAGGFLGSLLAKRRPSWDFSKQDALLRETGLQALWLIMEKNEKLVTLNLAGNGVGKRETDAAGIARMLMTAPNLTSLDLGSNVLGGLKHLLRTLGRGLAMNKTLTTLDVSNNGLGPDGIRIICQALRTCDAMRRIDVSYNNPGREPALSELLRVKGLRLESIGIVEAEPMSRMERTFHLDSRAKEMIGRALLESGNQLCFLQCDIFALYEKTSTLAWKSAQACDAVMLAGVLKANKTLTEITMAPGGDLGEAEREELGRALLANKEGKVGYCDIYELHPGMTSHVYDLRDREHVRSLRSFVLLCGLLRSNSSLTKLTLRSVVAEHVEALAEALQTNSTLQSLHLEHPGRGSEVALAVLPVQELNGNRSVEQIDLWDVGFTVEETDKKDNRVPAALHRWACAVVGALLAVNQTVKSLRLNPGSSSEGGGVLEQLQRAKASTLSTLNLSKISLGDRGGTRFFESLQQGMCLFLKELKLSSNKLTDSAIGILFVEVLRTEQCAITSLDISNNAISANVIARAIKLNHSLTALDVRDNPIEDDGLWMMGGLLLSDDCQCQLSSLKCYAFEIESDATELKLRGQQLAPGAYRMLAGVLKFNNSITAVDLSNTGLETLAATALATAFLKNTTITTVDLSNNPLCTIDPNADLSVKQNYKGVFALAEAVRLNPSLQMIVLEGGLLPVHLLKGLNAKTGRSIDLSKQSLTFVSSVIVGALVTNNTSLSDLNVNTNDMGPEGLTAIVDQLKTTPIKTLDISSNVRVLGDKELKTMSMDSLKRYLAQQKEQLNLLCESMGALAGLEKLSMDKNQIEEINSVGKMLSLKTLSISGNKLATLPEDLCQLRFLKKLSVHNNRIYELHASLGLLVNLETLDLRSNLLTYLPVSIGQLNSLKHLDVAENRLGALVLSVCNLKNLERIDVRDNPLQRPPLSLAKQGIAAIRRYFQELVKSGETTANTARLVLLGHGESGKTSLQRGLRAGAPRPAGKDERTIQLDIYSMAVGDSTKENGHVLVSMWDLAGQPQYAAGLQPYIVPGSLYLMTVPANPVEWLDSEYSNVLGRWMDYLTTGAPDAVVQFVLTHCDQLVPDDAKDRSHEAFAHAALKQIDWIKKGVERHQSALDVKKRSLRVQDKVMCVSSIAGGDQSLSSLRLQIESLLLAKPPLLPSVGQTIPRTWVLAMTYLRALRDGRDPIEAAKVWDAENREIGSRAYMTVRSAKQLWVNEVAAKMGLAGDAAVLDDALQLLVNQGEIFASCGIIYLQPNYVVRLLKPLVDHRLNRQFFTKGHTGALLIGDDQQRAATLLPAIDCLVKSGELREELLPLMWDSLGLERDDYAEVLLMMSVSGVLFLAEHTQQGRRWVMPMRLPPNQPTDAMWKWNEAMGHADGDARETLAMSYRIGSIAPPGIPERLTASCYGFGKYHRFWKSGALIETRTKDSALLLLELRTGAVSGEKTSTHEKALKKGEYELCMEMRGKKSNRHELWAILLQIKAIADAIIHDFPGLTAVAELGCPGCAKHTEHKGLPTRWACTELQGRPMVCPLCQEQMVLMQVDREATVAAAPKSLNELMFDASSINDHTSVENKYLAEKIRFGRPIEGLSALHKLLGLQTEDELRAKMLGGEGAIIDEIETACASAAEPDTDEYGWTQRDWLTYVRSHRSGDFSRLPSLPEDSGKLKPASHIDQGNRGLSLDDFVALPAAASAGLKRAHVLALRLYSSSVFRSINRPLHDGCSPERPHPYPALVALLTEAIKKLRAAEMAKANARPAEAAAAAAAAAAAVAGAPDDETTAGAKSTPQRVLWRGMCNLDVASEFKQRGGTELSPMSMSMNRAISEKGVLADVAARMKLNPEAPLMPLLLKVRVDSAAHMGAVVQPFSVYPDEFECVYPPCTYLEPRSEKEETVYGPNMQKVTVKIIEVVPQVVMSAPSEQEKDLRKSQKT</sequence>
<organism evidence="7 8">
    <name type="scientific">Chrysochromulina tobinii</name>
    <dbReference type="NCBI Taxonomy" id="1460289"/>
    <lineage>
        <taxon>Eukaryota</taxon>
        <taxon>Haptista</taxon>
        <taxon>Haptophyta</taxon>
        <taxon>Prymnesiophyceae</taxon>
        <taxon>Prymnesiales</taxon>
        <taxon>Chrysochromulinaceae</taxon>
        <taxon>Chrysochromulina</taxon>
    </lineage>
</organism>
<dbReference type="OrthoDB" id="676979at2759"/>
<feature type="region of interest" description="Disordered" evidence="5">
    <location>
        <begin position="1"/>
        <end position="57"/>
    </location>
</feature>
<dbReference type="InterPro" id="IPR007111">
    <property type="entry name" value="NACHT_NTPase"/>
</dbReference>
<name>A0A0M0K6K1_9EUKA</name>
<evidence type="ECO:0000259" key="6">
    <source>
        <dbReference type="PROSITE" id="PS50837"/>
    </source>
</evidence>
<gene>
    <name evidence="7" type="ORF">Ctob_008566</name>
</gene>
<dbReference type="PANTHER" id="PTHR24111">
    <property type="entry name" value="LEUCINE-RICH REPEAT-CONTAINING PROTEIN 34"/>
    <property type="match status" value="1"/>
</dbReference>
<keyword evidence="2" id="KW-0677">Repeat</keyword>
<dbReference type="PANTHER" id="PTHR24111:SF0">
    <property type="entry name" value="LEUCINE-RICH REPEAT-CONTAINING PROTEIN"/>
    <property type="match status" value="1"/>
</dbReference>
<reference evidence="8" key="1">
    <citation type="journal article" date="2015" name="PLoS Genet.">
        <title>Genome Sequence and Transcriptome Analyses of Chrysochromulina tobin: Metabolic Tools for Enhanced Algal Fitness in the Prominent Order Prymnesiales (Haptophyceae).</title>
        <authorList>
            <person name="Hovde B.T."/>
            <person name="Deodato C.R."/>
            <person name="Hunsperger H.M."/>
            <person name="Ryken S.A."/>
            <person name="Yost W."/>
            <person name="Jha R.K."/>
            <person name="Patterson J."/>
            <person name="Monnat R.J. Jr."/>
            <person name="Barlow S.B."/>
            <person name="Starkenburg S.R."/>
            <person name="Cattolico R.A."/>
        </authorList>
    </citation>
    <scope>NUCLEOTIDE SEQUENCE</scope>
    <source>
        <strain evidence="8">CCMP291</strain>
    </source>
</reference>
<evidence type="ECO:0000256" key="4">
    <source>
        <dbReference type="ARBA" id="ARBA00022840"/>
    </source>
</evidence>
<dbReference type="InterPro" id="IPR027417">
    <property type="entry name" value="P-loop_NTPase"/>
</dbReference>
<feature type="compositionally biased region" description="Basic and acidic residues" evidence="5">
    <location>
        <begin position="1595"/>
        <end position="1609"/>
    </location>
</feature>
<evidence type="ECO:0000256" key="1">
    <source>
        <dbReference type="ARBA" id="ARBA00022614"/>
    </source>
</evidence>
<dbReference type="Pfam" id="PF13855">
    <property type="entry name" value="LRR_8"/>
    <property type="match status" value="1"/>
</dbReference>
<dbReference type="Pfam" id="PF00560">
    <property type="entry name" value="LRR_1"/>
    <property type="match status" value="1"/>
</dbReference>
<evidence type="ECO:0000256" key="5">
    <source>
        <dbReference type="SAM" id="MobiDB-lite"/>
    </source>
</evidence>
<dbReference type="SMART" id="SM00368">
    <property type="entry name" value="LRR_RI"/>
    <property type="match status" value="9"/>
</dbReference>
<comment type="caution">
    <text evidence="7">The sequence shown here is derived from an EMBL/GenBank/DDBJ whole genome shotgun (WGS) entry which is preliminary data.</text>
</comment>
<dbReference type="GO" id="GO:0005524">
    <property type="term" value="F:ATP binding"/>
    <property type="evidence" value="ECO:0007669"/>
    <property type="project" value="UniProtKB-KW"/>
</dbReference>
<dbReference type="Gene3D" id="3.80.10.10">
    <property type="entry name" value="Ribonuclease Inhibitor"/>
    <property type="match status" value="6"/>
</dbReference>
<feature type="region of interest" description="Disordered" evidence="5">
    <location>
        <begin position="179"/>
        <end position="201"/>
    </location>
</feature>
<dbReference type="InterPro" id="IPR052201">
    <property type="entry name" value="LRR-containing_regulator"/>
</dbReference>
<evidence type="ECO:0000313" key="7">
    <source>
        <dbReference type="EMBL" id="KOO34003.1"/>
    </source>
</evidence>
<feature type="compositionally biased region" description="Basic and acidic residues" evidence="5">
    <location>
        <begin position="418"/>
        <end position="444"/>
    </location>
</feature>
<evidence type="ECO:0000256" key="3">
    <source>
        <dbReference type="ARBA" id="ARBA00022741"/>
    </source>
</evidence>
<feature type="compositionally biased region" description="Basic residues" evidence="5">
    <location>
        <begin position="26"/>
        <end position="35"/>
    </location>
</feature>
<dbReference type="SUPFAM" id="SSF52540">
    <property type="entry name" value="P-loop containing nucleoside triphosphate hydrolases"/>
    <property type="match status" value="2"/>
</dbReference>
<keyword evidence="4" id="KW-0067">ATP-binding</keyword>
<proteinExistence type="predicted"/>
<evidence type="ECO:0000256" key="2">
    <source>
        <dbReference type="ARBA" id="ARBA00022737"/>
    </source>
</evidence>
<dbReference type="Pfam" id="PF13516">
    <property type="entry name" value="LRR_6"/>
    <property type="match status" value="3"/>
</dbReference>
<dbReference type="SUPFAM" id="SSF52047">
    <property type="entry name" value="RNI-like"/>
    <property type="match status" value="3"/>
</dbReference>
<protein>
    <submittedName>
        <fullName evidence="7">Small gtp-binding protein</fullName>
    </submittedName>
</protein>
<feature type="compositionally biased region" description="Basic and acidic residues" evidence="5">
    <location>
        <begin position="1083"/>
        <end position="1115"/>
    </location>
</feature>
<keyword evidence="1" id="KW-0433">Leucine-rich repeat</keyword>
<dbReference type="Gene3D" id="3.40.50.300">
    <property type="entry name" value="P-loop containing nucleotide triphosphate hydrolases"/>
    <property type="match status" value="2"/>
</dbReference>
<dbReference type="PROSITE" id="PS50837">
    <property type="entry name" value="NACHT"/>
    <property type="match status" value="1"/>
</dbReference>
<keyword evidence="3" id="KW-0547">Nucleotide-binding</keyword>
<dbReference type="Pfam" id="PF08477">
    <property type="entry name" value="Roc"/>
    <property type="match status" value="1"/>
</dbReference>
<feature type="domain" description="NACHT" evidence="6">
    <location>
        <begin position="847"/>
        <end position="983"/>
    </location>
</feature>
<feature type="region of interest" description="Disordered" evidence="5">
    <location>
        <begin position="1078"/>
        <end position="1147"/>
    </location>
</feature>
<dbReference type="InterPro" id="IPR003591">
    <property type="entry name" value="Leu-rich_rpt_typical-subtyp"/>
</dbReference>
<dbReference type="EMBL" id="JWZX01001356">
    <property type="protein sequence ID" value="KOO34003.1"/>
    <property type="molecule type" value="Genomic_DNA"/>
</dbReference>
<dbReference type="InterPro" id="IPR001611">
    <property type="entry name" value="Leu-rich_rpt"/>
</dbReference>
<dbReference type="PROSITE" id="PS51450">
    <property type="entry name" value="LRR"/>
    <property type="match status" value="2"/>
</dbReference>
<evidence type="ECO:0000313" key="8">
    <source>
        <dbReference type="Proteomes" id="UP000037460"/>
    </source>
</evidence>
<dbReference type="Proteomes" id="UP000037460">
    <property type="component" value="Unassembled WGS sequence"/>
</dbReference>
<dbReference type="InterPro" id="IPR032675">
    <property type="entry name" value="LRR_dom_sf"/>
</dbReference>
<keyword evidence="8" id="KW-1185">Reference proteome</keyword>
<feature type="region of interest" description="Disordered" evidence="5">
    <location>
        <begin position="337"/>
        <end position="363"/>
    </location>
</feature>
<dbReference type="SMART" id="SM00369">
    <property type="entry name" value="LRR_TYP"/>
    <property type="match status" value="3"/>
</dbReference>